<dbReference type="Proteomes" id="UP001290462">
    <property type="component" value="Unassembled WGS sequence"/>
</dbReference>
<name>A0AAW9JRN2_CARML</name>
<reference evidence="4" key="1">
    <citation type="submission" date="2023-08" db="EMBL/GenBank/DDBJ databases">
        <title>Genomic characterization of piscicolin 126 produced by Carnobacterium maltaromaticum CM22 strain isolated from salmon (Salmo salar).</title>
        <authorList>
            <person name="Gonzalez-Gragera E."/>
            <person name="Garcia-Lopez J.D."/>
            <person name="Teso-Perez C."/>
            <person name="Gimenez-Hernandez I."/>
            <person name="Peralta-Sanchez J.M."/>
            <person name="Valdivia E."/>
            <person name="Montalban-Lopez M."/>
            <person name="Martin-Platero A.M."/>
            <person name="Banos A."/>
            <person name="Martinez-Bueno M."/>
        </authorList>
    </citation>
    <scope>NUCLEOTIDE SEQUENCE</scope>
    <source>
        <strain evidence="4">CM22</strain>
    </source>
</reference>
<dbReference type="PANTHER" id="PTHR31157">
    <property type="entry name" value="SCP DOMAIN-CONTAINING PROTEIN"/>
    <property type="match status" value="1"/>
</dbReference>
<dbReference type="EMBL" id="JAVBVO010000003">
    <property type="protein sequence ID" value="MDZ5758273.1"/>
    <property type="molecule type" value="Genomic_DNA"/>
</dbReference>
<evidence type="ECO:0000256" key="1">
    <source>
        <dbReference type="SAM" id="MobiDB-lite"/>
    </source>
</evidence>
<evidence type="ECO:0000313" key="4">
    <source>
        <dbReference type="EMBL" id="MDZ5758273.1"/>
    </source>
</evidence>
<protein>
    <submittedName>
        <fullName evidence="4">CAP domain-containing protein</fullName>
    </submittedName>
</protein>
<feature type="region of interest" description="Disordered" evidence="1">
    <location>
        <begin position="29"/>
        <end position="71"/>
    </location>
</feature>
<dbReference type="GeneID" id="83605683"/>
<dbReference type="SUPFAM" id="SSF55797">
    <property type="entry name" value="PR-1-like"/>
    <property type="match status" value="1"/>
</dbReference>
<evidence type="ECO:0000259" key="3">
    <source>
        <dbReference type="Pfam" id="PF00188"/>
    </source>
</evidence>
<sequence length="207" mass="23487">MRILRKIMWFLVITMVSLGIGYYYGSQSQIGSESSKTTQPVSNKTTEDTKSLKTSEEINEEAKSTPPDQSEAELEIIEAEIHRLVNEEREAQGVTSLAINPQLVKASRKRSEEIVTDFSHERQGISSFSIFKEPEYEYIYQAVGENIVMATYQGSPKEMGAYFFKLWKESPGHYKNMISPNFNEVGTGIYKQDGILYGTQLFGTPRN</sequence>
<comment type="caution">
    <text evidence="4">The sequence shown here is derived from an EMBL/GenBank/DDBJ whole genome shotgun (WGS) entry which is preliminary data.</text>
</comment>
<keyword evidence="2" id="KW-1133">Transmembrane helix</keyword>
<gene>
    <name evidence="4" type="ORF">RAK27_06325</name>
</gene>
<accession>A0AAW9JRN2</accession>
<feature type="compositionally biased region" description="Polar residues" evidence="1">
    <location>
        <begin position="29"/>
        <end position="44"/>
    </location>
</feature>
<dbReference type="PANTHER" id="PTHR31157:SF1">
    <property type="entry name" value="SCP DOMAIN-CONTAINING PROTEIN"/>
    <property type="match status" value="1"/>
</dbReference>
<proteinExistence type="predicted"/>
<keyword evidence="2" id="KW-0812">Transmembrane</keyword>
<dbReference type="AlphaFoldDB" id="A0AAW9JRN2"/>
<evidence type="ECO:0000256" key="2">
    <source>
        <dbReference type="SAM" id="Phobius"/>
    </source>
</evidence>
<dbReference type="CDD" id="cd05379">
    <property type="entry name" value="CAP_bacterial"/>
    <property type="match status" value="1"/>
</dbReference>
<dbReference type="RefSeq" id="WP_056999516.1">
    <property type="nucleotide sequence ID" value="NZ_BJOJ01000018.1"/>
</dbReference>
<dbReference type="InterPro" id="IPR035940">
    <property type="entry name" value="CAP_sf"/>
</dbReference>
<feature type="domain" description="SCP" evidence="3">
    <location>
        <begin position="83"/>
        <end position="197"/>
    </location>
</feature>
<feature type="compositionally biased region" description="Basic and acidic residues" evidence="1">
    <location>
        <begin position="45"/>
        <end position="63"/>
    </location>
</feature>
<dbReference type="InterPro" id="IPR014044">
    <property type="entry name" value="CAP_dom"/>
</dbReference>
<evidence type="ECO:0000313" key="5">
    <source>
        <dbReference type="Proteomes" id="UP001290462"/>
    </source>
</evidence>
<dbReference type="Gene3D" id="3.40.33.10">
    <property type="entry name" value="CAP"/>
    <property type="match status" value="1"/>
</dbReference>
<organism evidence="4 5">
    <name type="scientific">Carnobacterium maltaromaticum</name>
    <name type="common">Carnobacterium piscicola</name>
    <dbReference type="NCBI Taxonomy" id="2751"/>
    <lineage>
        <taxon>Bacteria</taxon>
        <taxon>Bacillati</taxon>
        <taxon>Bacillota</taxon>
        <taxon>Bacilli</taxon>
        <taxon>Lactobacillales</taxon>
        <taxon>Carnobacteriaceae</taxon>
        <taxon>Carnobacterium</taxon>
    </lineage>
</organism>
<dbReference type="Pfam" id="PF00188">
    <property type="entry name" value="CAP"/>
    <property type="match status" value="1"/>
</dbReference>
<keyword evidence="2" id="KW-0472">Membrane</keyword>
<feature type="transmembrane region" description="Helical" evidence="2">
    <location>
        <begin position="7"/>
        <end position="25"/>
    </location>
</feature>